<dbReference type="InterPro" id="IPR004027">
    <property type="entry name" value="SEC_C_motif"/>
</dbReference>
<dbReference type="HAMAP" id="MF_00612">
    <property type="entry name" value="UPF0225"/>
    <property type="match status" value="1"/>
</dbReference>
<comment type="similarity">
    <text evidence="1 2">Belongs to the UPF0225 family.</text>
</comment>
<proteinExistence type="inferred from homology"/>
<dbReference type="InterPro" id="IPR023006">
    <property type="entry name" value="YchJ-like"/>
</dbReference>
<dbReference type="SUPFAM" id="SSF54427">
    <property type="entry name" value="NTF2-like"/>
    <property type="match status" value="1"/>
</dbReference>
<dbReference type="EMBL" id="CP158374">
    <property type="protein sequence ID" value="XBX80866.1"/>
    <property type="molecule type" value="Genomic_DNA"/>
</dbReference>
<evidence type="ECO:0000256" key="1">
    <source>
        <dbReference type="ARBA" id="ARBA00010839"/>
    </source>
</evidence>
<evidence type="ECO:0000313" key="4">
    <source>
        <dbReference type="EMBL" id="XBX80866.1"/>
    </source>
</evidence>
<dbReference type="Pfam" id="PF02810">
    <property type="entry name" value="SEC-C"/>
    <property type="match status" value="1"/>
</dbReference>
<dbReference type="Pfam" id="PF17775">
    <property type="entry name" value="YchJ_M-like"/>
    <property type="match status" value="1"/>
</dbReference>
<accession>A0AAU7W344</accession>
<dbReference type="InterPro" id="IPR032710">
    <property type="entry name" value="NTF2-like_dom_sf"/>
</dbReference>
<dbReference type="InterPro" id="IPR048469">
    <property type="entry name" value="YchJ-like_M"/>
</dbReference>
<dbReference type="Gene3D" id="3.10.450.50">
    <property type="match status" value="1"/>
</dbReference>
<organism evidence="4">
    <name type="scientific">Agromyces sp. G08B096</name>
    <dbReference type="NCBI Taxonomy" id="3156399"/>
    <lineage>
        <taxon>Bacteria</taxon>
        <taxon>Bacillati</taxon>
        <taxon>Actinomycetota</taxon>
        <taxon>Actinomycetes</taxon>
        <taxon>Micrococcales</taxon>
        <taxon>Microbacteriaceae</taxon>
        <taxon>Agromyces</taxon>
    </lineage>
</organism>
<evidence type="ECO:0000259" key="3">
    <source>
        <dbReference type="Pfam" id="PF17775"/>
    </source>
</evidence>
<dbReference type="RefSeq" id="WP_350346892.1">
    <property type="nucleotide sequence ID" value="NZ_CP158374.1"/>
</dbReference>
<feature type="domain" description="YchJ-like middle NTF2-like" evidence="3">
    <location>
        <begin position="41"/>
        <end position="135"/>
    </location>
</feature>
<evidence type="ECO:0000256" key="2">
    <source>
        <dbReference type="HAMAP-Rule" id="MF_00612"/>
    </source>
</evidence>
<dbReference type="AlphaFoldDB" id="A0AAU7W344"/>
<protein>
    <recommendedName>
        <fullName evidence="2">UPF0225 protein ABIQ69_09555</fullName>
    </recommendedName>
</protein>
<reference evidence="4" key="1">
    <citation type="submission" date="2024-05" db="EMBL/GenBank/DDBJ databases">
        <authorList>
            <person name="Yu L."/>
        </authorList>
    </citation>
    <scope>NUCLEOTIDE SEQUENCE</scope>
    <source>
        <strain evidence="4">G08B096</strain>
    </source>
</reference>
<sequence length="137" mass="14938">MPDSSPDFSVPAPGDRCPCRSGDTFAACCEPFIAGRTPAPTALQLMRSRYTAYTIGAVAHLLESWHPSTRPAALTLDPATRWRSLEIVDTVAGGPFDDAGVVEFIARYRDADGPGALHERSRFIRQAGRWRYVDAEG</sequence>
<gene>
    <name evidence="4" type="ORF">ABIQ69_09555</name>
</gene>
<name>A0AAU7W344_9MICO</name>